<gene>
    <name evidence="2" type="ORF">G9U51_02450</name>
</gene>
<sequence>MICHIVTFSFNDSADDAAVEQIRSALSAYADRQPALRSYRHGPDLGIRGTADYGVVAEVDDEAGLAAYLDDPEHVRIVKELVEPLLDSRQAVQIEV</sequence>
<reference evidence="2" key="1">
    <citation type="submission" date="2020-03" db="EMBL/GenBank/DDBJ databases">
        <title>Draft sequencing of Calidifontibacter sp. DB0510.</title>
        <authorList>
            <person name="Kim D.-U."/>
        </authorList>
    </citation>
    <scope>NUCLEOTIDE SEQUENCE</scope>
    <source>
        <strain evidence="2">DB0510</strain>
    </source>
</reference>
<keyword evidence="3" id="KW-1185">Reference proteome</keyword>
<dbReference type="AlphaFoldDB" id="A0A967B4T6"/>
<name>A0A967B4T6_9MICO</name>
<dbReference type="SUPFAM" id="SSF54909">
    <property type="entry name" value="Dimeric alpha+beta barrel"/>
    <property type="match status" value="1"/>
</dbReference>
<dbReference type="Proteomes" id="UP000744769">
    <property type="component" value="Unassembled WGS sequence"/>
</dbReference>
<dbReference type="Gene3D" id="3.30.70.100">
    <property type="match status" value="1"/>
</dbReference>
<evidence type="ECO:0000313" key="2">
    <source>
        <dbReference type="EMBL" id="NHN54641.1"/>
    </source>
</evidence>
<dbReference type="SMART" id="SM00886">
    <property type="entry name" value="Dabb"/>
    <property type="match status" value="1"/>
</dbReference>
<proteinExistence type="predicted"/>
<dbReference type="InterPro" id="IPR011008">
    <property type="entry name" value="Dimeric_a/b-barrel"/>
</dbReference>
<dbReference type="RefSeq" id="WP_166192522.1">
    <property type="nucleotide sequence ID" value="NZ_JAAOIV010000001.1"/>
</dbReference>
<comment type="caution">
    <text evidence="2">The sequence shown here is derived from an EMBL/GenBank/DDBJ whole genome shotgun (WGS) entry which is preliminary data.</text>
</comment>
<dbReference type="Pfam" id="PF07876">
    <property type="entry name" value="Dabb"/>
    <property type="match status" value="1"/>
</dbReference>
<feature type="domain" description="Stress-response A/B barrel" evidence="1">
    <location>
        <begin position="2"/>
        <end position="94"/>
    </location>
</feature>
<evidence type="ECO:0000313" key="3">
    <source>
        <dbReference type="Proteomes" id="UP000744769"/>
    </source>
</evidence>
<dbReference type="EMBL" id="JAAOIV010000001">
    <property type="protein sequence ID" value="NHN54641.1"/>
    <property type="molecule type" value="Genomic_DNA"/>
</dbReference>
<dbReference type="InterPro" id="IPR013097">
    <property type="entry name" value="Dabb"/>
</dbReference>
<dbReference type="PROSITE" id="PS51502">
    <property type="entry name" value="S_R_A_B_BARREL"/>
    <property type="match status" value="1"/>
</dbReference>
<organism evidence="2 3">
    <name type="scientific">Metallococcus carri</name>
    <dbReference type="NCBI Taxonomy" id="1656884"/>
    <lineage>
        <taxon>Bacteria</taxon>
        <taxon>Bacillati</taxon>
        <taxon>Actinomycetota</taxon>
        <taxon>Actinomycetes</taxon>
        <taxon>Micrococcales</taxon>
        <taxon>Dermacoccaceae</taxon>
        <taxon>Metallococcus</taxon>
    </lineage>
</organism>
<evidence type="ECO:0000259" key="1">
    <source>
        <dbReference type="PROSITE" id="PS51502"/>
    </source>
</evidence>
<protein>
    <submittedName>
        <fullName evidence="2">Dabb family protein</fullName>
    </submittedName>
</protein>
<accession>A0A967B4T6</accession>